<sequence length="404" mass="44860">MFGLYCIVTLPDQVVLVYPFLSGRLEEEARTDTPPLYRAHGWAALLRVTGLLQSRYDAIDKLTAIPTDRQRVLKAWVVTHPQYVYWQGLDSLAAPLVYLNFNNEALAYASLSAFITKYLHDFFLKDNAAVIQEYLAVFGLLTAFVDPLLGQHLTQTGFVPELYAIPWFLTMFTHVFPLHKIFHLWDALLLEDSGFPLCVGVAILQQLRDRLLQFGFNECILLFSDMPDINMEAVVVESLRVQALTPRSVLHREHAPPSEHSRPGRLEGPPLPLAELRQLRLPRLAAAELIEWSRRPGPSQVCVLDVRPADEYPFITFQRGCFPGAVHAPPGSLLTEDGQLVPGPAADAVRAAKGQVMCVVGGRNAAAVKQTSEGLLALGFPRVCTLHRGVEALREAQALQVPSS</sequence>
<dbReference type="InterPro" id="IPR001763">
    <property type="entry name" value="Rhodanese-like_dom"/>
</dbReference>
<dbReference type="PROSITE" id="PS50206">
    <property type="entry name" value="RHODANESE_3"/>
    <property type="match status" value="1"/>
</dbReference>
<comment type="caution">
    <text evidence="4">The sequence shown here is derived from an EMBL/GenBank/DDBJ whole genome shotgun (WGS) entry which is preliminary data.</text>
</comment>
<dbReference type="GO" id="GO:0005096">
    <property type="term" value="F:GTPase activator activity"/>
    <property type="evidence" value="ECO:0007669"/>
    <property type="project" value="UniProtKB-KW"/>
</dbReference>
<protein>
    <submittedName>
        <fullName evidence="4">TBC domain-containing protein kinase-like protein</fullName>
    </submittedName>
</protein>
<dbReference type="InterPro" id="IPR000195">
    <property type="entry name" value="Rab-GAP-TBC_dom"/>
</dbReference>
<dbReference type="Gene3D" id="3.40.250.10">
    <property type="entry name" value="Rhodanese-like domain"/>
    <property type="match status" value="1"/>
</dbReference>
<reference evidence="4 5" key="1">
    <citation type="submission" date="2019-07" db="EMBL/GenBank/DDBJ databases">
        <title>Draft genome assembly of a fouling barnacle, Amphibalanus amphitrite (Darwin, 1854): The first reference genome for Thecostraca.</title>
        <authorList>
            <person name="Kim W."/>
        </authorList>
    </citation>
    <scope>NUCLEOTIDE SEQUENCE [LARGE SCALE GENOMIC DNA]</scope>
    <source>
        <strain evidence="4">SNU_AA5</strain>
        <tissue evidence="4">Soma without cirri and trophi</tissue>
    </source>
</reference>
<dbReference type="EMBL" id="VIIS01000925">
    <property type="protein sequence ID" value="KAF0303619.1"/>
    <property type="molecule type" value="Genomic_DNA"/>
</dbReference>
<dbReference type="Proteomes" id="UP000440578">
    <property type="component" value="Unassembled WGS sequence"/>
</dbReference>
<evidence type="ECO:0000259" key="3">
    <source>
        <dbReference type="PROSITE" id="PS50206"/>
    </source>
</evidence>
<dbReference type="Gene3D" id="1.10.472.80">
    <property type="entry name" value="Ypt/Rab-GAP domain of gyp1p, domain 3"/>
    <property type="match status" value="1"/>
</dbReference>
<keyword evidence="1" id="KW-0343">GTPase activation</keyword>
<keyword evidence="4" id="KW-0418">Kinase</keyword>
<evidence type="ECO:0000256" key="1">
    <source>
        <dbReference type="ARBA" id="ARBA00022468"/>
    </source>
</evidence>
<dbReference type="PANTHER" id="PTHR22957:SF168">
    <property type="entry name" value="TBC DOMAIN-CONTAINING PROTEIN KINASE-LIKE PROTEIN"/>
    <property type="match status" value="1"/>
</dbReference>
<dbReference type="OrthoDB" id="1668230at2759"/>
<dbReference type="FunFam" id="1.10.472.80:FF:000015">
    <property type="entry name" value="TBC domain-containing protein kinase-like protein"/>
    <property type="match status" value="1"/>
</dbReference>
<name>A0A6A4WEL7_AMPAM</name>
<feature type="domain" description="Rhodanese" evidence="3">
    <location>
        <begin position="297"/>
        <end position="402"/>
    </location>
</feature>
<keyword evidence="4" id="KW-0808">Transferase</keyword>
<evidence type="ECO:0000313" key="4">
    <source>
        <dbReference type="EMBL" id="KAF0303619.1"/>
    </source>
</evidence>
<evidence type="ECO:0000313" key="5">
    <source>
        <dbReference type="Proteomes" id="UP000440578"/>
    </source>
</evidence>
<dbReference type="SUPFAM" id="SSF47923">
    <property type="entry name" value="Ypt/Rab-GAP domain of gyp1p"/>
    <property type="match status" value="2"/>
</dbReference>
<gene>
    <name evidence="4" type="primary">TBCK_1</name>
    <name evidence="4" type="ORF">FJT64_002853</name>
</gene>
<dbReference type="PANTHER" id="PTHR22957">
    <property type="entry name" value="TBC1 DOMAIN FAMILY MEMBER GTPASE-ACTIVATING PROTEIN"/>
    <property type="match status" value="1"/>
</dbReference>
<dbReference type="GO" id="GO:0016301">
    <property type="term" value="F:kinase activity"/>
    <property type="evidence" value="ECO:0007669"/>
    <property type="project" value="UniProtKB-KW"/>
</dbReference>
<dbReference type="InterPro" id="IPR035969">
    <property type="entry name" value="Rab-GAP_TBC_sf"/>
</dbReference>
<keyword evidence="5" id="KW-1185">Reference proteome</keyword>
<dbReference type="PROSITE" id="PS50086">
    <property type="entry name" value="TBC_RABGAP"/>
    <property type="match status" value="1"/>
</dbReference>
<dbReference type="AlphaFoldDB" id="A0A6A4WEL7"/>
<feature type="domain" description="Rab-GAP TBC" evidence="2">
    <location>
        <begin position="32"/>
        <end position="192"/>
    </location>
</feature>
<dbReference type="Pfam" id="PF00581">
    <property type="entry name" value="Rhodanese"/>
    <property type="match status" value="1"/>
</dbReference>
<dbReference type="SUPFAM" id="SSF52821">
    <property type="entry name" value="Rhodanese/Cell cycle control phosphatase"/>
    <property type="match status" value="1"/>
</dbReference>
<proteinExistence type="predicted"/>
<evidence type="ECO:0000259" key="2">
    <source>
        <dbReference type="PROSITE" id="PS50086"/>
    </source>
</evidence>
<dbReference type="SMART" id="SM00164">
    <property type="entry name" value="TBC"/>
    <property type="match status" value="1"/>
</dbReference>
<dbReference type="Pfam" id="PF00566">
    <property type="entry name" value="RabGAP-TBC"/>
    <property type="match status" value="1"/>
</dbReference>
<dbReference type="Gene3D" id="1.10.8.270">
    <property type="entry name" value="putative rabgap domain of human tbc1 domain family member 14 like domains"/>
    <property type="match status" value="1"/>
</dbReference>
<dbReference type="InterPro" id="IPR036873">
    <property type="entry name" value="Rhodanese-like_dom_sf"/>
</dbReference>
<accession>A0A6A4WEL7</accession>
<organism evidence="4 5">
    <name type="scientific">Amphibalanus amphitrite</name>
    <name type="common">Striped barnacle</name>
    <name type="synonym">Balanus amphitrite</name>
    <dbReference type="NCBI Taxonomy" id="1232801"/>
    <lineage>
        <taxon>Eukaryota</taxon>
        <taxon>Metazoa</taxon>
        <taxon>Ecdysozoa</taxon>
        <taxon>Arthropoda</taxon>
        <taxon>Crustacea</taxon>
        <taxon>Multicrustacea</taxon>
        <taxon>Cirripedia</taxon>
        <taxon>Thoracica</taxon>
        <taxon>Thoracicalcarea</taxon>
        <taxon>Balanomorpha</taxon>
        <taxon>Balanoidea</taxon>
        <taxon>Balanidae</taxon>
        <taxon>Amphibalaninae</taxon>
        <taxon>Amphibalanus</taxon>
    </lineage>
</organism>